<proteinExistence type="inferred from homology"/>
<dbReference type="NCBIfam" id="TIGR01777">
    <property type="entry name" value="yfcH"/>
    <property type="match status" value="1"/>
</dbReference>
<comment type="similarity">
    <text evidence="1">Belongs to the NAD(P)-dependent epimerase/dehydratase family. SDR39U1 subfamily.</text>
</comment>
<evidence type="ECO:0000313" key="5">
    <source>
        <dbReference type="Proteomes" id="UP000663207"/>
    </source>
</evidence>
<dbReference type="InterPro" id="IPR001509">
    <property type="entry name" value="Epimerase_deHydtase"/>
</dbReference>
<organism evidence="4 5">
    <name type="scientific">Shewanella sedimentimangrovi</name>
    <dbReference type="NCBI Taxonomy" id="2814293"/>
    <lineage>
        <taxon>Bacteria</taxon>
        <taxon>Pseudomonadati</taxon>
        <taxon>Pseudomonadota</taxon>
        <taxon>Gammaproteobacteria</taxon>
        <taxon>Alteromonadales</taxon>
        <taxon>Shewanellaceae</taxon>
        <taxon>Shewanella</taxon>
    </lineage>
</organism>
<dbReference type="SUPFAM" id="SSF51735">
    <property type="entry name" value="NAD(P)-binding Rossmann-fold domains"/>
    <property type="match status" value="1"/>
</dbReference>
<name>A0ABX7QY52_9GAMM</name>
<accession>A0ABX7QY52</accession>
<dbReference type="InterPro" id="IPR010099">
    <property type="entry name" value="SDR39U1"/>
</dbReference>
<evidence type="ECO:0000313" key="4">
    <source>
        <dbReference type="EMBL" id="QSX35905.1"/>
    </source>
</evidence>
<evidence type="ECO:0000259" key="3">
    <source>
        <dbReference type="Pfam" id="PF08338"/>
    </source>
</evidence>
<dbReference type="Gene3D" id="3.40.50.720">
    <property type="entry name" value="NAD(P)-binding Rossmann-like Domain"/>
    <property type="match status" value="1"/>
</dbReference>
<dbReference type="Proteomes" id="UP000663207">
    <property type="component" value="Chromosome"/>
</dbReference>
<evidence type="ECO:0000256" key="1">
    <source>
        <dbReference type="ARBA" id="ARBA00009353"/>
    </source>
</evidence>
<feature type="domain" description="NAD-dependent epimerase/dehydratase" evidence="2">
    <location>
        <begin position="3"/>
        <end position="220"/>
    </location>
</feature>
<feature type="domain" description="DUF1731" evidence="3">
    <location>
        <begin position="248"/>
        <end position="294"/>
    </location>
</feature>
<dbReference type="CDD" id="cd05242">
    <property type="entry name" value="SDR_a8"/>
    <property type="match status" value="1"/>
</dbReference>
<keyword evidence="5" id="KW-1185">Reference proteome</keyword>
<gene>
    <name evidence="4" type="ORF">JYB85_11120</name>
</gene>
<dbReference type="InterPro" id="IPR036291">
    <property type="entry name" value="NAD(P)-bd_dom_sf"/>
</dbReference>
<dbReference type="Pfam" id="PF01370">
    <property type="entry name" value="Epimerase"/>
    <property type="match status" value="1"/>
</dbReference>
<protein>
    <submittedName>
        <fullName evidence="4">TIGR01777 family oxidoreductase</fullName>
    </submittedName>
</protein>
<dbReference type="PANTHER" id="PTHR11092:SF0">
    <property type="entry name" value="EPIMERASE FAMILY PROTEIN SDR39U1"/>
    <property type="match status" value="1"/>
</dbReference>
<dbReference type="Pfam" id="PF08338">
    <property type="entry name" value="DUF1731"/>
    <property type="match status" value="1"/>
</dbReference>
<dbReference type="RefSeq" id="WP_207379355.1">
    <property type="nucleotide sequence ID" value="NZ_CP071502.1"/>
</dbReference>
<dbReference type="InterPro" id="IPR013549">
    <property type="entry name" value="DUF1731"/>
</dbReference>
<evidence type="ECO:0000259" key="2">
    <source>
        <dbReference type="Pfam" id="PF01370"/>
    </source>
</evidence>
<dbReference type="PANTHER" id="PTHR11092">
    <property type="entry name" value="SUGAR NUCLEOTIDE EPIMERASE RELATED"/>
    <property type="match status" value="1"/>
</dbReference>
<dbReference type="EMBL" id="CP071502">
    <property type="protein sequence ID" value="QSX35905.1"/>
    <property type="molecule type" value="Genomic_DNA"/>
</dbReference>
<reference evidence="4 5" key="1">
    <citation type="submission" date="2021-03" db="EMBL/GenBank/DDBJ databases">
        <title>Novel species identification of genus Shewanella.</title>
        <authorList>
            <person name="Liu G."/>
            <person name="Zhang Q."/>
        </authorList>
    </citation>
    <scope>NUCLEOTIDE SEQUENCE [LARGE SCALE GENOMIC DNA]</scope>
    <source>
        <strain evidence="4 5">FJAT-52962</strain>
    </source>
</reference>
<sequence length="297" mass="32111">MKIFITGATGFIGRQLVATLAEHELRVLTRDVGRARDILGEGIQYLTDLNRLENFNDVDAVINLAGEPIVGRRWSDAQKHLLKHSRWDITSTLTGLIQQSDNPPAVFISGSAVGFYGNQGNQVVTEASLPVDDFAHEICATWEQLALEAASPQTRVCVVRTGVVLAQGGGALAKMLPPFRLGLGGPIGSGNQGISWIHMDDMIRLIHFLLGNPGCRGIYNACAPNPVSNRDFAGALGKALHRPALLPVPELALKLLLGEASTMVTEGQYVLPQRAEEAGFRFLFPQIDQALEAIFPD</sequence>